<comment type="caution">
    <text evidence="4">The sequence shown here is derived from an EMBL/GenBank/DDBJ whole genome shotgun (WGS) entry which is preliminary data.</text>
</comment>
<evidence type="ECO:0000256" key="2">
    <source>
        <dbReference type="ARBA" id="ARBA00022723"/>
    </source>
</evidence>
<dbReference type="GO" id="GO:0020037">
    <property type="term" value="F:heme binding"/>
    <property type="evidence" value="ECO:0007669"/>
    <property type="project" value="InterPro"/>
</dbReference>
<dbReference type="GO" id="GO:0016705">
    <property type="term" value="F:oxidoreductase activity, acting on paired donors, with incorporation or reduction of molecular oxygen"/>
    <property type="evidence" value="ECO:0007669"/>
    <property type="project" value="InterPro"/>
</dbReference>
<dbReference type="InterPro" id="IPR002397">
    <property type="entry name" value="Cyt_P450_B"/>
</dbReference>
<dbReference type="InterPro" id="IPR036396">
    <property type="entry name" value="Cyt_P450_sf"/>
</dbReference>
<protein>
    <recommendedName>
        <fullName evidence="6">Cytochrome P450</fullName>
    </recommendedName>
</protein>
<dbReference type="GO" id="GO:0016125">
    <property type="term" value="P:sterol metabolic process"/>
    <property type="evidence" value="ECO:0007669"/>
    <property type="project" value="TreeGrafter"/>
</dbReference>
<evidence type="ECO:0000313" key="5">
    <source>
        <dbReference type="Proteomes" id="UP001164929"/>
    </source>
</evidence>
<keyword evidence="3" id="KW-0408">Iron</keyword>
<gene>
    <name evidence="4" type="ORF">NC653_009968</name>
</gene>
<evidence type="ECO:0000313" key="4">
    <source>
        <dbReference type="EMBL" id="KAJ7005325.1"/>
    </source>
</evidence>
<dbReference type="AlphaFoldDB" id="A0AAD6RAE8"/>
<evidence type="ECO:0000256" key="3">
    <source>
        <dbReference type="ARBA" id="ARBA00023004"/>
    </source>
</evidence>
<dbReference type="Proteomes" id="UP001164929">
    <property type="component" value="Chromosome 3"/>
</dbReference>
<dbReference type="EMBL" id="JAQIZT010000003">
    <property type="protein sequence ID" value="KAJ7005325.1"/>
    <property type="molecule type" value="Genomic_DNA"/>
</dbReference>
<dbReference type="GO" id="GO:0005506">
    <property type="term" value="F:iron ion binding"/>
    <property type="evidence" value="ECO:0007669"/>
    <property type="project" value="InterPro"/>
</dbReference>
<sequence length="237" mass="26441">MSTRSSWPVVCLQTIEDPGHILKLADVFIKGVISFAINIQGTRFYRAVKAVDATSEELRFVARQRREALDRKTVSPTQDLLSHLLVTSDASGKFLSEMEIAANILLLLFAKRIDIAKSKEPGELLKWEDIQKMRYSWNVVSKVPRLLPPASGAFREAIDDFSYAGYTVQKGSKLFWNSGSTHVDPTLFPKAEDFDVSRFEGAGPAPYSYVPFGGGPGIFLRTSVTTRMEATEDFPKE</sequence>
<dbReference type="PANTHER" id="PTHR24286:SF209">
    <property type="entry name" value="BETA-AMYRIN 28-OXIDASE-LIKE"/>
    <property type="match status" value="1"/>
</dbReference>
<accession>A0AAD6RAE8</accession>
<dbReference type="Gene3D" id="1.10.630.10">
    <property type="entry name" value="Cytochrome P450"/>
    <property type="match status" value="2"/>
</dbReference>
<dbReference type="SUPFAM" id="SSF48264">
    <property type="entry name" value="Cytochrome P450"/>
    <property type="match status" value="1"/>
</dbReference>
<dbReference type="InterPro" id="IPR001128">
    <property type="entry name" value="Cyt_P450"/>
</dbReference>
<dbReference type="Pfam" id="PF00067">
    <property type="entry name" value="p450"/>
    <property type="match status" value="1"/>
</dbReference>
<organism evidence="4 5">
    <name type="scientific">Populus alba x Populus x berolinensis</name>
    <dbReference type="NCBI Taxonomy" id="444605"/>
    <lineage>
        <taxon>Eukaryota</taxon>
        <taxon>Viridiplantae</taxon>
        <taxon>Streptophyta</taxon>
        <taxon>Embryophyta</taxon>
        <taxon>Tracheophyta</taxon>
        <taxon>Spermatophyta</taxon>
        <taxon>Magnoliopsida</taxon>
        <taxon>eudicotyledons</taxon>
        <taxon>Gunneridae</taxon>
        <taxon>Pentapetalae</taxon>
        <taxon>rosids</taxon>
        <taxon>fabids</taxon>
        <taxon>Malpighiales</taxon>
        <taxon>Salicaceae</taxon>
        <taxon>Saliceae</taxon>
        <taxon>Populus</taxon>
    </lineage>
</organism>
<keyword evidence="2" id="KW-0479">Metal-binding</keyword>
<name>A0AAD6RAE8_9ROSI</name>
<keyword evidence="5" id="KW-1185">Reference proteome</keyword>
<comment type="similarity">
    <text evidence="1">Belongs to the cytochrome P450 family.</text>
</comment>
<proteinExistence type="inferred from homology"/>
<dbReference type="PRINTS" id="PR00359">
    <property type="entry name" value="BP450"/>
</dbReference>
<dbReference type="PANTHER" id="PTHR24286">
    <property type="entry name" value="CYTOCHROME P450 26"/>
    <property type="match status" value="1"/>
</dbReference>
<dbReference type="GO" id="GO:0004497">
    <property type="term" value="F:monooxygenase activity"/>
    <property type="evidence" value="ECO:0007669"/>
    <property type="project" value="InterPro"/>
</dbReference>
<evidence type="ECO:0008006" key="6">
    <source>
        <dbReference type="Google" id="ProtNLM"/>
    </source>
</evidence>
<reference evidence="4" key="1">
    <citation type="journal article" date="2023" name="Mol. Ecol. Resour.">
        <title>Chromosome-level genome assembly of a triploid poplar Populus alba 'Berolinensis'.</title>
        <authorList>
            <person name="Chen S."/>
            <person name="Yu Y."/>
            <person name="Wang X."/>
            <person name="Wang S."/>
            <person name="Zhang T."/>
            <person name="Zhou Y."/>
            <person name="He R."/>
            <person name="Meng N."/>
            <person name="Wang Y."/>
            <person name="Liu W."/>
            <person name="Liu Z."/>
            <person name="Liu J."/>
            <person name="Guo Q."/>
            <person name="Huang H."/>
            <person name="Sederoff R.R."/>
            <person name="Wang G."/>
            <person name="Qu G."/>
            <person name="Chen S."/>
        </authorList>
    </citation>
    <scope>NUCLEOTIDE SEQUENCE</scope>
    <source>
        <strain evidence="4">SC-2020</strain>
    </source>
</reference>
<evidence type="ECO:0000256" key="1">
    <source>
        <dbReference type="ARBA" id="ARBA00010617"/>
    </source>
</evidence>